<dbReference type="Proteomes" id="UP000033202">
    <property type="component" value="Unassembled WGS sequence"/>
</dbReference>
<sequence length="98" mass="11130">MRCLRTAAPVTSRQSRSAFRICSRMGNARFEVMGDFGRYDTDVAVRCDHCRHKRFLTTAQVYTIFGMETRIAKAQRRLRCSQCGGKGGRFAPIPRLAP</sequence>
<comment type="caution">
    <text evidence="1">The sequence shown here is derived from an EMBL/GenBank/DDBJ whole genome shotgun (WGS) entry which is preliminary data.</text>
</comment>
<accession>A0A0E9MMM9</accession>
<gene>
    <name evidence="1" type="ORF">SCH01S_14_00300</name>
</gene>
<keyword evidence="2" id="KW-1185">Reference proteome</keyword>
<organism evidence="1 2">
    <name type="scientific">Sphingomonas changbaiensis NBRC 104936</name>
    <dbReference type="NCBI Taxonomy" id="1219043"/>
    <lineage>
        <taxon>Bacteria</taxon>
        <taxon>Pseudomonadati</taxon>
        <taxon>Pseudomonadota</taxon>
        <taxon>Alphaproteobacteria</taxon>
        <taxon>Sphingomonadales</taxon>
        <taxon>Sphingomonadaceae</taxon>
        <taxon>Sphingomonas</taxon>
    </lineage>
</organism>
<dbReference type="STRING" id="1219043.SCH01S_14_00300"/>
<name>A0A0E9MMM9_9SPHN</name>
<proteinExistence type="predicted"/>
<reference evidence="1 2" key="1">
    <citation type="submission" date="2015-04" db="EMBL/GenBank/DDBJ databases">
        <title>Whole genome shotgun sequence of Sphingomonas changbaiensis NBRC 104936.</title>
        <authorList>
            <person name="Katano-Makiyama Y."/>
            <person name="Hosoyama A."/>
            <person name="Hashimoto M."/>
            <person name="Noguchi M."/>
            <person name="Tsuchikane K."/>
            <person name="Ohji S."/>
            <person name="Yamazoe A."/>
            <person name="Ichikawa N."/>
            <person name="Kimura A."/>
            <person name="Fujita N."/>
        </authorList>
    </citation>
    <scope>NUCLEOTIDE SEQUENCE [LARGE SCALE GENOMIC DNA]</scope>
    <source>
        <strain evidence="1 2">NBRC 104936</strain>
    </source>
</reference>
<evidence type="ECO:0000313" key="2">
    <source>
        <dbReference type="Proteomes" id="UP000033202"/>
    </source>
</evidence>
<evidence type="ECO:0000313" key="1">
    <source>
        <dbReference type="EMBL" id="GAO38365.1"/>
    </source>
</evidence>
<dbReference type="AlphaFoldDB" id="A0A0E9MMM9"/>
<protein>
    <submittedName>
        <fullName evidence="1">Uncharacterized protein</fullName>
    </submittedName>
</protein>
<dbReference type="EMBL" id="BBWU01000014">
    <property type="protein sequence ID" value="GAO38365.1"/>
    <property type="molecule type" value="Genomic_DNA"/>
</dbReference>